<protein>
    <submittedName>
        <fullName evidence="1">Uncharacterized protein</fullName>
    </submittedName>
</protein>
<dbReference type="EMBL" id="JNBR01000077">
    <property type="protein sequence ID" value="OQR98907.1"/>
    <property type="molecule type" value="Genomic_DNA"/>
</dbReference>
<evidence type="ECO:0000313" key="2">
    <source>
        <dbReference type="Proteomes" id="UP000243579"/>
    </source>
</evidence>
<accession>A0A1V9ZLQ4</accession>
<gene>
    <name evidence="1" type="ORF">ACHHYP_07605</name>
</gene>
<organism evidence="1 2">
    <name type="scientific">Achlya hypogyna</name>
    <name type="common">Oomycete</name>
    <name type="synonym">Protoachlya hypogyna</name>
    <dbReference type="NCBI Taxonomy" id="1202772"/>
    <lineage>
        <taxon>Eukaryota</taxon>
        <taxon>Sar</taxon>
        <taxon>Stramenopiles</taxon>
        <taxon>Oomycota</taxon>
        <taxon>Saprolegniomycetes</taxon>
        <taxon>Saprolegniales</taxon>
        <taxon>Achlyaceae</taxon>
        <taxon>Achlya</taxon>
    </lineage>
</organism>
<proteinExistence type="predicted"/>
<dbReference type="OrthoDB" id="76776at2759"/>
<dbReference type="Proteomes" id="UP000243579">
    <property type="component" value="Unassembled WGS sequence"/>
</dbReference>
<reference evidence="1 2" key="1">
    <citation type="journal article" date="2014" name="Genome Biol. Evol.">
        <title>The secreted proteins of Achlya hypogyna and Thraustotheca clavata identify the ancestral oomycete secretome and reveal gene acquisitions by horizontal gene transfer.</title>
        <authorList>
            <person name="Misner I."/>
            <person name="Blouin N."/>
            <person name="Leonard G."/>
            <person name="Richards T.A."/>
            <person name="Lane C.E."/>
        </authorList>
    </citation>
    <scope>NUCLEOTIDE SEQUENCE [LARGE SCALE GENOMIC DNA]</scope>
    <source>
        <strain evidence="1 2">ATCC 48635</strain>
    </source>
</reference>
<name>A0A1V9ZLQ4_ACHHY</name>
<evidence type="ECO:0000313" key="1">
    <source>
        <dbReference type="EMBL" id="OQR98907.1"/>
    </source>
</evidence>
<sequence>MGDCGLLRQGLERYVPEHEAPLLPSAVFLPAVPTDRVGVDVELCCAEKGVFTFCLECHGDSIQFRKYVHLTLTSARSLLASLQTSIEHVEVVGFAMPHPVIGALMGKRRAAREVLRLLLRLFESPRILQDSRLHCGLGLSSNEAACIRQIAGQMYVRRSKANHIRRRAEKEARRIVQAVCRHDWELAMLASRALVARHPCHAPARLPVLVYDHDMTFRVIKPRQGPALDATGHVLGPGGIVYFVVRAIDASGACMVLDIDGKPLASVAWTSAKSLVLRRVLPMCSLHGDDSDGLADVAAAVAASGDAVTFDTTAVPGLVGNVEAMTAVAYHGWFTGLNYEITASDATGFVLYVGNWHQLRLASAKRRVEATSFQLTVYPSHDVLYVLAMSLALDLLHAHQPNCPRS</sequence>
<dbReference type="AlphaFoldDB" id="A0A1V9ZLQ4"/>
<comment type="caution">
    <text evidence="1">The sequence shown here is derived from an EMBL/GenBank/DDBJ whole genome shotgun (WGS) entry which is preliminary data.</text>
</comment>
<keyword evidence="2" id="KW-1185">Reference proteome</keyword>